<evidence type="ECO:0000256" key="1">
    <source>
        <dbReference type="SAM" id="MobiDB-lite"/>
    </source>
</evidence>
<dbReference type="AlphaFoldDB" id="A0A1I1NQ92"/>
<dbReference type="Gene3D" id="3.90.1340.10">
    <property type="entry name" value="Phage tail collar domain"/>
    <property type="match status" value="1"/>
</dbReference>
<keyword evidence="4" id="KW-1185">Reference proteome</keyword>
<feature type="domain" description="Phage tail collar" evidence="2">
    <location>
        <begin position="6"/>
        <end position="62"/>
    </location>
</feature>
<dbReference type="SUPFAM" id="SSF88874">
    <property type="entry name" value="Receptor-binding domain of short tail fibre protein gp12"/>
    <property type="match status" value="1"/>
</dbReference>
<evidence type="ECO:0000259" key="2">
    <source>
        <dbReference type="Pfam" id="PF07484"/>
    </source>
</evidence>
<name>A0A1I1NQ92_9BACT</name>
<proteinExistence type="predicted"/>
<dbReference type="EMBL" id="FOLE01000018">
    <property type="protein sequence ID" value="SFC99697.1"/>
    <property type="molecule type" value="Genomic_DNA"/>
</dbReference>
<dbReference type="Pfam" id="PF07484">
    <property type="entry name" value="Collar"/>
    <property type="match status" value="1"/>
</dbReference>
<dbReference type="RefSeq" id="WP_091516796.1">
    <property type="nucleotide sequence ID" value="NZ_FOLE01000018.1"/>
</dbReference>
<dbReference type="Proteomes" id="UP000199514">
    <property type="component" value="Unassembled WGS sequence"/>
</dbReference>
<dbReference type="OrthoDB" id="9810174at2"/>
<accession>A0A1I1NQ92</accession>
<dbReference type="STRING" id="927664.SAMN05421780_1182"/>
<gene>
    <name evidence="3" type="ORF">SAMN05421780_1182</name>
</gene>
<organism evidence="3 4">
    <name type="scientific">Flexibacter flexilis DSM 6793</name>
    <dbReference type="NCBI Taxonomy" id="927664"/>
    <lineage>
        <taxon>Bacteria</taxon>
        <taxon>Pseudomonadati</taxon>
        <taxon>Bacteroidota</taxon>
        <taxon>Cytophagia</taxon>
        <taxon>Cytophagales</taxon>
        <taxon>Flexibacteraceae</taxon>
        <taxon>Flexibacter</taxon>
    </lineage>
</organism>
<protein>
    <submittedName>
        <fullName evidence="3">Microcystin-dependent protein</fullName>
    </submittedName>
</protein>
<dbReference type="InterPro" id="IPR011083">
    <property type="entry name" value="Phage_tail_collar_dom"/>
</dbReference>
<evidence type="ECO:0000313" key="4">
    <source>
        <dbReference type="Proteomes" id="UP000199514"/>
    </source>
</evidence>
<feature type="compositionally biased region" description="Low complexity" evidence="1">
    <location>
        <begin position="62"/>
        <end position="76"/>
    </location>
</feature>
<reference evidence="3 4" key="1">
    <citation type="submission" date="2016-10" db="EMBL/GenBank/DDBJ databases">
        <authorList>
            <person name="de Groot N.N."/>
        </authorList>
    </citation>
    <scope>NUCLEOTIDE SEQUENCE [LARGE SCALE GENOMIC DNA]</scope>
    <source>
        <strain evidence="3 4">DSM 6793</strain>
    </source>
</reference>
<sequence length="196" mass="20439">MDYYIGTIMMFAGNYAPAGWAFCDGKELSISQNQALYAVIGTIYGGNGKTTFALPDLRDRVPVGAGSSPSPTTGGQTDLGEKKGSNTVTLGPTNMPPHTHQLLVATQTANSAVAASDSHLTNTVTNPTVTVTDPEGNVKVEVQTPSMSFYNGVTTTTPIQGIEPSSYGSTSPISIVQPSLGVTYIICMQGEFPPKS</sequence>
<feature type="region of interest" description="Disordered" evidence="1">
    <location>
        <begin position="60"/>
        <end position="84"/>
    </location>
</feature>
<dbReference type="InterPro" id="IPR037053">
    <property type="entry name" value="Phage_tail_collar_dom_sf"/>
</dbReference>
<evidence type="ECO:0000313" key="3">
    <source>
        <dbReference type="EMBL" id="SFC99697.1"/>
    </source>
</evidence>